<dbReference type="InterPro" id="IPR036291">
    <property type="entry name" value="NAD(P)-bd_dom_sf"/>
</dbReference>
<protein>
    <submittedName>
        <fullName evidence="2">Sugar nucleotide-binding protein</fullName>
    </submittedName>
</protein>
<evidence type="ECO:0000313" key="2">
    <source>
        <dbReference type="EMBL" id="MDT2252117.1"/>
    </source>
</evidence>
<gene>
    <name evidence="2" type="ORF">P7H09_12770</name>
</gene>
<dbReference type="SUPFAM" id="SSF51735">
    <property type="entry name" value="NAD(P)-binding Rossmann-fold domains"/>
    <property type="match status" value="1"/>
</dbReference>
<sequence length="152" mass="16885">MGLTVRLIRPGREGTSDENRHYRSGRTAWQRSGGVLGPKHDIAALTRSQLDVTSMQAVSETIAGARPDIVIHAAAYTQVDQAERDPETTYMINSLAPVVSRLPQRRRMRGWSLSARTMFSTGKKKASMPNRTVRIRSAYTAAPNCTERNSSR</sequence>
<reference evidence="2" key="2">
    <citation type="submission" date="2023-03" db="EMBL/GenBank/DDBJ databases">
        <authorList>
            <person name="Obshta O."/>
            <person name="Zabrodski M.W."/>
            <person name="Soomro T."/>
            <person name="Wilson G."/>
            <person name="Masood F."/>
            <person name="Thebeau J."/>
            <person name="Bezerra Da Silva M.C."/>
            <person name="Raza F."/>
            <person name="Biganski S."/>
            <person name="Jose M."/>
            <person name="Camilli M."/>
            <person name="Kozii I.V."/>
            <person name="Kozii R.V."/>
            <person name="Simko E."/>
            <person name="Wood S.C."/>
        </authorList>
    </citation>
    <scope>NUCLEOTIDE SEQUENCE</scope>
    <source>
        <strain evidence="2">PL001</strain>
    </source>
</reference>
<proteinExistence type="predicted"/>
<dbReference type="EMBL" id="JARQGV010000004">
    <property type="protein sequence ID" value="MDT2252117.1"/>
    <property type="molecule type" value="Genomic_DNA"/>
</dbReference>
<organism evidence="2 3">
    <name type="scientific">Paenibacillus larvae</name>
    <dbReference type="NCBI Taxonomy" id="1464"/>
    <lineage>
        <taxon>Bacteria</taxon>
        <taxon>Bacillati</taxon>
        <taxon>Bacillota</taxon>
        <taxon>Bacilli</taxon>
        <taxon>Bacillales</taxon>
        <taxon>Paenibacillaceae</taxon>
        <taxon>Paenibacillus</taxon>
    </lineage>
</organism>
<evidence type="ECO:0000313" key="3">
    <source>
        <dbReference type="Proteomes" id="UP001259239"/>
    </source>
</evidence>
<dbReference type="AlphaFoldDB" id="A0AAP5N2K2"/>
<dbReference type="Pfam" id="PF04321">
    <property type="entry name" value="RmlD_sub_bind"/>
    <property type="match status" value="1"/>
</dbReference>
<dbReference type="Gene3D" id="3.40.50.720">
    <property type="entry name" value="NAD(P)-binding Rossmann-like Domain"/>
    <property type="match status" value="1"/>
</dbReference>
<accession>A0AAP5N2K2</accession>
<feature type="domain" description="RmlD-like substrate binding" evidence="1">
    <location>
        <begin position="40"/>
        <end position="97"/>
    </location>
</feature>
<name>A0AAP5N2K2_9BACL</name>
<comment type="caution">
    <text evidence="2">The sequence shown here is derived from an EMBL/GenBank/DDBJ whole genome shotgun (WGS) entry which is preliminary data.</text>
</comment>
<evidence type="ECO:0000259" key="1">
    <source>
        <dbReference type="Pfam" id="PF04321"/>
    </source>
</evidence>
<reference evidence="2" key="1">
    <citation type="journal article" date="2023" name="J. Vet. Diagn. Invest.">
        <title>Oxytetracycline-resistant Paenibacillus larvae identified in commercial beekeeping operations in Saskatchewan using pooled honey sampling.</title>
        <authorList>
            <person name="Obshta O."/>
            <person name="Zabrodski M.W."/>
            <person name="Soomro T."/>
            <person name="Wilson G."/>
            <person name="Masood F."/>
            <person name="Thebeau J."/>
            <person name="Silva M.C.B."/>
            <person name="Biganski S."/>
            <person name="Kozii I.V."/>
            <person name="Koziy R.V."/>
            <person name="Raza M.F."/>
            <person name="Jose M.S."/>
            <person name="Simko E."/>
            <person name="Wood S.C."/>
        </authorList>
    </citation>
    <scope>NUCLEOTIDE SEQUENCE</scope>
    <source>
        <strain evidence="2">PL001</strain>
    </source>
</reference>
<dbReference type="Proteomes" id="UP001259239">
    <property type="component" value="Unassembled WGS sequence"/>
</dbReference>
<dbReference type="InterPro" id="IPR029903">
    <property type="entry name" value="RmlD-like-bd"/>
</dbReference>
<dbReference type="RefSeq" id="WP_077585083.1">
    <property type="nucleotide sequence ID" value="NZ_CBCRXL010000061.1"/>
</dbReference>